<dbReference type="RefSeq" id="WP_156573407.1">
    <property type="nucleotide sequence ID" value="NZ_CP046415.1"/>
</dbReference>
<proteinExistence type="predicted"/>
<dbReference type="AlphaFoldDB" id="A0A6I6CXQ7"/>
<dbReference type="KEGG" id="ghl:GM160_04195"/>
<accession>A0A6I6CXQ7</accession>
<evidence type="ECO:0000313" key="2">
    <source>
        <dbReference type="Proteomes" id="UP000427716"/>
    </source>
</evidence>
<sequence>MNSVDDHDQQVERALEKATFLRQASYFALGCSLYTALVLLHQNAEISLPAWFVWETSGPEIKAIMYLAVFAALQAVARNIELDVGHDNRWF</sequence>
<gene>
    <name evidence="1" type="ORF">GM160_04195</name>
</gene>
<organism evidence="1 2">
    <name type="scientific">Guyparkeria halophila</name>
    <dbReference type="NCBI Taxonomy" id="47960"/>
    <lineage>
        <taxon>Bacteria</taxon>
        <taxon>Pseudomonadati</taxon>
        <taxon>Pseudomonadota</taxon>
        <taxon>Gammaproteobacteria</taxon>
        <taxon>Chromatiales</taxon>
        <taxon>Thioalkalibacteraceae</taxon>
        <taxon>Guyparkeria</taxon>
    </lineage>
</organism>
<protein>
    <submittedName>
        <fullName evidence="1">Uncharacterized protein</fullName>
    </submittedName>
</protein>
<keyword evidence="2" id="KW-1185">Reference proteome</keyword>
<dbReference type="EMBL" id="CP046415">
    <property type="protein sequence ID" value="QGT78160.1"/>
    <property type="molecule type" value="Genomic_DNA"/>
</dbReference>
<reference evidence="1 2" key="1">
    <citation type="submission" date="2019-11" db="EMBL/GenBank/DDBJ databases">
        <authorList>
            <person name="Zhang J."/>
            <person name="Sun C."/>
        </authorList>
    </citation>
    <scope>NUCLEOTIDE SEQUENCE [LARGE SCALE GENOMIC DNA]</scope>
    <source>
        <strain evidence="2">sp2</strain>
    </source>
</reference>
<name>A0A6I6CXQ7_9GAMM</name>
<evidence type="ECO:0000313" key="1">
    <source>
        <dbReference type="EMBL" id="QGT78160.1"/>
    </source>
</evidence>
<dbReference type="Proteomes" id="UP000427716">
    <property type="component" value="Chromosome"/>
</dbReference>